<evidence type="ECO:0000313" key="2">
    <source>
        <dbReference type="Proteomes" id="UP001303046"/>
    </source>
</evidence>
<gene>
    <name evidence="1" type="primary">Necator_chrIII.g8963</name>
    <name evidence="1" type="ORF">RB195_008198</name>
</gene>
<dbReference type="PANTHER" id="PTHR46060:SF3">
    <property type="entry name" value="PROTEIN GVQW3"/>
    <property type="match status" value="1"/>
</dbReference>
<reference evidence="1 2" key="1">
    <citation type="submission" date="2023-08" db="EMBL/GenBank/DDBJ databases">
        <title>A Necator americanus chromosomal reference genome.</title>
        <authorList>
            <person name="Ilik V."/>
            <person name="Petrzelkova K.J."/>
            <person name="Pardy F."/>
            <person name="Fuh T."/>
            <person name="Niatou-Singa F.S."/>
            <person name="Gouil Q."/>
            <person name="Baker L."/>
            <person name="Ritchie M.E."/>
            <person name="Jex A.R."/>
            <person name="Gazzola D."/>
            <person name="Li H."/>
            <person name="Toshio Fujiwara R."/>
            <person name="Zhan B."/>
            <person name="Aroian R.V."/>
            <person name="Pafco B."/>
            <person name="Schwarz E.M."/>
        </authorList>
    </citation>
    <scope>NUCLEOTIDE SEQUENCE [LARGE SCALE GENOMIC DNA]</scope>
    <source>
        <strain evidence="1 2">Aroian</strain>
        <tissue evidence="1">Whole animal</tissue>
    </source>
</reference>
<dbReference type="Proteomes" id="UP001303046">
    <property type="component" value="Unassembled WGS sequence"/>
</dbReference>
<evidence type="ECO:0008006" key="3">
    <source>
        <dbReference type="Google" id="ProtNLM"/>
    </source>
</evidence>
<name>A0ABR1CMF7_NECAM</name>
<keyword evidence="2" id="KW-1185">Reference proteome</keyword>
<comment type="caution">
    <text evidence="1">The sequence shown here is derived from an EMBL/GenBank/DDBJ whole genome shotgun (WGS) entry which is preliminary data.</text>
</comment>
<evidence type="ECO:0000313" key="1">
    <source>
        <dbReference type="EMBL" id="KAK6739551.1"/>
    </source>
</evidence>
<dbReference type="PANTHER" id="PTHR46060">
    <property type="entry name" value="MARINER MOS1 TRANSPOSASE-LIKE PROTEIN"/>
    <property type="match status" value="1"/>
</dbReference>
<organism evidence="1 2">
    <name type="scientific">Necator americanus</name>
    <name type="common">Human hookworm</name>
    <dbReference type="NCBI Taxonomy" id="51031"/>
    <lineage>
        <taxon>Eukaryota</taxon>
        <taxon>Metazoa</taxon>
        <taxon>Ecdysozoa</taxon>
        <taxon>Nematoda</taxon>
        <taxon>Chromadorea</taxon>
        <taxon>Rhabditida</taxon>
        <taxon>Rhabditina</taxon>
        <taxon>Rhabditomorpha</taxon>
        <taxon>Strongyloidea</taxon>
        <taxon>Ancylostomatidae</taxon>
        <taxon>Bunostominae</taxon>
        <taxon>Necator</taxon>
    </lineage>
</organism>
<dbReference type="InterPro" id="IPR036397">
    <property type="entry name" value="RNaseH_sf"/>
</dbReference>
<accession>A0ABR1CMF7</accession>
<dbReference type="EMBL" id="JAVFWL010000003">
    <property type="protein sequence ID" value="KAK6739551.1"/>
    <property type="molecule type" value="Genomic_DNA"/>
</dbReference>
<dbReference type="Gene3D" id="3.30.420.10">
    <property type="entry name" value="Ribonuclease H-like superfamily/Ribonuclease H"/>
    <property type="match status" value="1"/>
</dbReference>
<proteinExistence type="predicted"/>
<sequence length="129" mass="14636">MKGLPTLTDCATPGQAGRPLGSSWNLPFRTAARQHDSYCRGLLRSTAKTARQDPQGAPEARHLELGWEVLPHPPYNPVLVPSKYHLFRLLQHHLEEKCYDDRDYLENDLQAFFASNSPEFYAKFAAVIL</sequence>
<protein>
    <recommendedName>
        <fullName evidence="3">Histone-lysine N-methyltransferase SETMAR</fullName>
    </recommendedName>
</protein>
<dbReference type="InterPro" id="IPR052709">
    <property type="entry name" value="Transposase-MT_Hybrid"/>
</dbReference>